<reference evidence="2" key="2">
    <citation type="submission" date="2022-01" db="EMBL/GenBank/DDBJ databases">
        <authorList>
            <person name="Yamashiro T."/>
            <person name="Shiraishi A."/>
            <person name="Satake H."/>
            <person name="Nakayama K."/>
        </authorList>
    </citation>
    <scope>NUCLEOTIDE SEQUENCE</scope>
</reference>
<gene>
    <name evidence="2" type="ORF">Tco_1028478</name>
</gene>
<evidence type="ECO:0000313" key="2">
    <source>
        <dbReference type="EMBL" id="GJT69192.1"/>
    </source>
</evidence>
<accession>A0ABQ5G2H9</accession>
<feature type="compositionally biased region" description="Basic and acidic residues" evidence="1">
    <location>
        <begin position="33"/>
        <end position="43"/>
    </location>
</feature>
<evidence type="ECO:0000256" key="1">
    <source>
        <dbReference type="SAM" id="MobiDB-lite"/>
    </source>
</evidence>
<feature type="compositionally biased region" description="Pro residues" evidence="1">
    <location>
        <begin position="157"/>
        <end position="174"/>
    </location>
</feature>
<feature type="region of interest" description="Disordered" evidence="1">
    <location>
        <begin position="1"/>
        <end position="192"/>
    </location>
</feature>
<feature type="compositionally biased region" description="Acidic residues" evidence="1">
    <location>
        <begin position="69"/>
        <end position="96"/>
    </location>
</feature>
<protein>
    <submittedName>
        <fullName evidence="2">Uncharacterized protein</fullName>
    </submittedName>
</protein>
<feature type="compositionally biased region" description="Acidic residues" evidence="1">
    <location>
        <begin position="44"/>
        <end position="60"/>
    </location>
</feature>
<organism evidence="2 3">
    <name type="scientific">Tanacetum coccineum</name>
    <dbReference type="NCBI Taxonomy" id="301880"/>
    <lineage>
        <taxon>Eukaryota</taxon>
        <taxon>Viridiplantae</taxon>
        <taxon>Streptophyta</taxon>
        <taxon>Embryophyta</taxon>
        <taxon>Tracheophyta</taxon>
        <taxon>Spermatophyta</taxon>
        <taxon>Magnoliopsida</taxon>
        <taxon>eudicotyledons</taxon>
        <taxon>Gunneridae</taxon>
        <taxon>Pentapetalae</taxon>
        <taxon>asterids</taxon>
        <taxon>campanulids</taxon>
        <taxon>Asterales</taxon>
        <taxon>Asteraceae</taxon>
        <taxon>Asteroideae</taxon>
        <taxon>Anthemideae</taxon>
        <taxon>Anthemidinae</taxon>
        <taxon>Tanacetum</taxon>
    </lineage>
</organism>
<feature type="compositionally biased region" description="Pro residues" evidence="1">
    <location>
        <begin position="138"/>
        <end position="147"/>
    </location>
</feature>
<name>A0ABQ5G2H9_9ASTR</name>
<dbReference type="Proteomes" id="UP001151760">
    <property type="component" value="Unassembled WGS sequence"/>
</dbReference>
<feature type="non-terminal residue" evidence="2">
    <location>
        <position position="1"/>
    </location>
</feature>
<keyword evidence="3" id="KW-1185">Reference proteome</keyword>
<comment type="caution">
    <text evidence="2">The sequence shown here is derived from an EMBL/GenBank/DDBJ whole genome shotgun (WGS) entry which is preliminary data.</text>
</comment>
<dbReference type="EMBL" id="BQNB010017966">
    <property type="protein sequence ID" value="GJT69192.1"/>
    <property type="molecule type" value="Genomic_DNA"/>
</dbReference>
<sequence>VPKDEDEREPMFVQAHDPDYMPEPIYLEYIPLEDEHKYVTKSDPEEDPEEYEDDETEDGPVDYPINGGDDGDDDDGDSFGDDADDEDEDDKDEEEEHLAPADSTVVVPANEPDYRPALGFHIPSTRGRGERLARCMAPPAPSSPPPALIDAVTTVLPSPPLPPLPPSLYIPPPADCRDDIPESEQPPHKRLCLSTLGSRYEIGESSTARPTRGRGVDYAFVSTVDAEARGRETSEVGYGIRDTWVDPAKAVPEIAPMTVGITTQ</sequence>
<evidence type="ECO:0000313" key="3">
    <source>
        <dbReference type="Proteomes" id="UP001151760"/>
    </source>
</evidence>
<proteinExistence type="predicted"/>
<reference evidence="2" key="1">
    <citation type="journal article" date="2022" name="Int. J. Mol. Sci.">
        <title>Draft Genome of Tanacetum Coccineum: Genomic Comparison of Closely Related Tanacetum-Family Plants.</title>
        <authorList>
            <person name="Yamashiro T."/>
            <person name="Shiraishi A."/>
            <person name="Nakayama K."/>
            <person name="Satake H."/>
        </authorList>
    </citation>
    <scope>NUCLEOTIDE SEQUENCE</scope>
</reference>